<comment type="caution">
    <text evidence="1">The sequence shown here is derived from an EMBL/GenBank/DDBJ whole genome shotgun (WGS) entry which is preliminary data.</text>
</comment>
<reference evidence="2" key="1">
    <citation type="journal article" date="2022" name="Nat. Commun.">
        <title>Chromosome evolution and the genetic basis of agronomically important traits in greater yam.</title>
        <authorList>
            <person name="Bredeson J.V."/>
            <person name="Lyons J.B."/>
            <person name="Oniyinde I.O."/>
            <person name="Okereke N.R."/>
            <person name="Kolade O."/>
            <person name="Nnabue I."/>
            <person name="Nwadili C.O."/>
            <person name="Hribova E."/>
            <person name="Parker M."/>
            <person name="Nwogha J."/>
            <person name="Shu S."/>
            <person name="Carlson J."/>
            <person name="Kariba R."/>
            <person name="Muthemba S."/>
            <person name="Knop K."/>
            <person name="Barton G.J."/>
            <person name="Sherwood A.V."/>
            <person name="Lopez-Montes A."/>
            <person name="Asiedu R."/>
            <person name="Jamnadass R."/>
            <person name="Muchugi A."/>
            <person name="Goodstein D."/>
            <person name="Egesi C.N."/>
            <person name="Featherston J."/>
            <person name="Asfaw A."/>
            <person name="Simpson G.G."/>
            <person name="Dolezel J."/>
            <person name="Hendre P.S."/>
            <person name="Van Deynze A."/>
            <person name="Kumar P.L."/>
            <person name="Obidiegwu J.E."/>
            <person name="Bhattacharjee R."/>
            <person name="Rokhsar D.S."/>
        </authorList>
    </citation>
    <scope>NUCLEOTIDE SEQUENCE [LARGE SCALE GENOMIC DNA]</scope>
    <source>
        <strain evidence="2">cv. TDa95/00328</strain>
    </source>
</reference>
<dbReference type="Proteomes" id="UP000827976">
    <property type="component" value="Chromosome 20"/>
</dbReference>
<gene>
    <name evidence="1" type="ORF">IHE45_20G008100</name>
</gene>
<name>A0ACB7TQ32_DIOAL</name>
<sequence length="344" mass="36735">MSFLVAKSKRRMSPQFLIFNVFPLLSLALTLAHTRHIITITAPNLQPTSLAWDPKSQHFLLASRFHPNISSISDAGIVQTVLSSDGSSVNAIAIDSPRRTLLAALSNPASIAAYDLRSPRPHTLIFSSPLPAAPSGLAVDEATGAVFATVGNFIYKIDPEGNSSIFSEFNSVLGGVVHVSRGFLLVAQPSTGMVYKVDDETGRGKSVLGKGLGLGLGLVLRSDGSALMGGDDKVRVVRSEDGWGEAVVVDEVLVDKGVLMGLVVRDGRKVYVLVGENGDDDDGDDVDGGFLGRKFRIEEVDLVGKDGGDDMILAMVLLGFGLAYFLYWRFQMGKLASSLNKKRA</sequence>
<organism evidence="1 2">
    <name type="scientific">Dioscorea alata</name>
    <name type="common">Purple yam</name>
    <dbReference type="NCBI Taxonomy" id="55571"/>
    <lineage>
        <taxon>Eukaryota</taxon>
        <taxon>Viridiplantae</taxon>
        <taxon>Streptophyta</taxon>
        <taxon>Embryophyta</taxon>
        <taxon>Tracheophyta</taxon>
        <taxon>Spermatophyta</taxon>
        <taxon>Magnoliopsida</taxon>
        <taxon>Liliopsida</taxon>
        <taxon>Dioscoreales</taxon>
        <taxon>Dioscoreaceae</taxon>
        <taxon>Dioscorea</taxon>
    </lineage>
</organism>
<accession>A0ACB7TQ32</accession>
<keyword evidence="2" id="KW-1185">Reference proteome</keyword>
<dbReference type="EMBL" id="CM037030">
    <property type="protein sequence ID" value="KAH7650738.1"/>
    <property type="molecule type" value="Genomic_DNA"/>
</dbReference>
<evidence type="ECO:0000313" key="2">
    <source>
        <dbReference type="Proteomes" id="UP000827976"/>
    </source>
</evidence>
<evidence type="ECO:0000313" key="1">
    <source>
        <dbReference type="EMBL" id="KAH7650738.1"/>
    </source>
</evidence>
<protein>
    <submittedName>
        <fullName evidence="1">Six-bladed beta-propeller TolB-like protein</fullName>
    </submittedName>
</protein>
<proteinExistence type="predicted"/>